<reference evidence="5" key="1">
    <citation type="journal article" date="2016" name="Nature">
        <title>The genome of the seagrass Zostera marina reveals angiosperm adaptation to the sea.</title>
        <authorList>
            <person name="Olsen J.L."/>
            <person name="Rouze P."/>
            <person name="Verhelst B."/>
            <person name="Lin Y.-C."/>
            <person name="Bayer T."/>
            <person name="Collen J."/>
            <person name="Dattolo E."/>
            <person name="De Paoli E."/>
            <person name="Dittami S."/>
            <person name="Maumus F."/>
            <person name="Michel G."/>
            <person name="Kersting A."/>
            <person name="Lauritano C."/>
            <person name="Lohaus R."/>
            <person name="Toepel M."/>
            <person name="Tonon T."/>
            <person name="Vanneste K."/>
            <person name="Amirebrahimi M."/>
            <person name="Brakel J."/>
            <person name="Bostroem C."/>
            <person name="Chovatia M."/>
            <person name="Grimwood J."/>
            <person name="Jenkins J.W."/>
            <person name="Jueterbock A."/>
            <person name="Mraz A."/>
            <person name="Stam W.T."/>
            <person name="Tice H."/>
            <person name="Bornberg-Bauer E."/>
            <person name="Green P.J."/>
            <person name="Pearson G.A."/>
            <person name="Procaccini G."/>
            <person name="Duarte C.M."/>
            <person name="Schmutz J."/>
            <person name="Reusch T.B.H."/>
            <person name="Van de Peer Y."/>
        </authorList>
    </citation>
    <scope>NUCLEOTIDE SEQUENCE [LARGE SCALE GENOMIC DNA]</scope>
    <source>
        <strain evidence="5">cv. Finnish</strain>
    </source>
</reference>
<keyword evidence="1" id="KW-0862">Zinc</keyword>
<dbReference type="GO" id="GO:0008270">
    <property type="term" value="F:zinc ion binding"/>
    <property type="evidence" value="ECO:0007669"/>
    <property type="project" value="UniProtKB-KW"/>
</dbReference>
<dbReference type="SUPFAM" id="SSF57850">
    <property type="entry name" value="RING/U-box"/>
    <property type="match status" value="1"/>
</dbReference>
<protein>
    <recommendedName>
        <fullName evidence="3">RING-type domain-containing protein</fullName>
    </recommendedName>
</protein>
<keyword evidence="5" id="KW-1185">Reference proteome</keyword>
<dbReference type="PANTHER" id="PTHR46225">
    <property type="entry name" value="C3H4 TYPE ZINC FINGER PROTEIN"/>
    <property type="match status" value="1"/>
</dbReference>
<evidence type="ECO:0000313" key="4">
    <source>
        <dbReference type="EMBL" id="KMZ73652.1"/>
    </source>
</evidence>
<organism evidence="4 5">
    <name type="scientific">Zostera marina</name>
    <name type="common">Eelgrass</name>
    <dbReference type="NCBI Taxonomy" id="29655"/>
    <lineage>
        <taxon>Eukaryota</taxon>
        <taxon>Viridiplantae</taxon>
        <taxon>Streptophyta</taxon>
        <taxon>Embryophyta</taxon>
        <taxon>Tracheophyta</taxon>
        <taxon>Spermatophyta</taxon>
        <taxon>Magnoliopsida</taxon>
        <taxon>Liliopsida</taxon>
        <taxon>Zosteraceae</taxon>
        <taxon>Zostera</taxon>
    </lineage>
</organism>
<dbReference type="Pfam" id="PF13639">
    <property type="entry name" value="zf-RING_2"/>
    <property type="match status" value="1"/>
</dbReference>
<dbReference type="AlphaFoldDB" id="A0A0K9PZK6"/>
<evidence type="ECO:0000313" key="5">
    <source>
        <dbReference type="Proteomes" id="UP000036987"/>
    </source>
</evidence>
<proteinExistence type="predicted"/>
<dbReference type="PANTHER" id="PTHR46225:SF1">
    <property type="entry name" value="RING_U-BOX SUPERFAMILY PROTEIN"/>
    <property type="match status" value="1"/>
</dbReference>
<dbReference type="STRING" id="29655.A0A0K9PZK6"/>
<gene>
    <name evidence="4" type="ORF">ZOSMA_144G00120</name>
</gene>
<dbReference type="PROSITE" id="PS50089">
    <property type="entry name" value="ZF_RING_2"/>
    <property type="match status" value="1"/>
</dbReference>
<keyword evidence="1" id="KW-0479">Metal-binding</keyword>
<comment type="caution">
    <text evidence="4">The sequence shown here is derived from an EMBL/GenBank/DDBJ whole genome shotgun (WGS) entry which is preliminary data.</text>
</comment>
<dbReference type="InterPro" id="IPR013083">
    <property type="entry name" value="Znf_RING/FYVE/PHD"/>
</dbReference>
<sequence>MMVMWICRSRWFRFLRRIFDYHQTGARLTDSSPSNPFNCGVMVAMELLVLAVQMIAITVVVFISRKEKPFYPLRVWIVGYFLGKLVEFPLLYWRFWISDAPDLLDLESTSENNDHNHLVGVFFDVFFAIWFVIGNIWVFDSRSGSFEKAPKLQYLCISILTWNALVYSIPFLLFILLICCCCINIPFISITGSVDRGASEDQITCLLKSGPRNHPNPEECCICPSNYVEEDELRQLPCSNLFHLRCVDQWLRIISCCPLCKQQLER</sequence>
<evidence type="ECO:0000259" key="3">
    <source>
        <dbReference type="PROSITE" id="PS50089"/>
    </source>
</evidence>
<evidence type="ECO:0000256" key="2">
    <source>
        <dbReference type="SAM" id="Phobius"/>
    </source>
</evidence>
<feature type="domain" description="RING-type" evidence="3">
    <location>
        <begin position="220"/>
        <end position="261"/>
    </location>
</feature>
<keyword evidence="1" id="KW-0863">Zinc-finger</keyword>
<feature type="transmembrane region" description="Helical" evidence="2">
    <location>
        <begin position="117"/>
        <end position="140"/>
    </location>
</feature>
<accession>A0A0K9PZK6</accession>
<keyword evidence="2" id="KW-0472">Membrane</keyword>
<keyword evidence="2" id="KW-1133">Transmembrane helix</keyword>
<feature type="transmembrane region" description="Helical" evidence="2">
    <location>
        <begin position="75"/>
        <end position="97"/>
    </location>
</feature>
<dbReference type="Proteomes" id="UP000036987">
    <property type="component" value="Unassembled WGS sequence"/>
</dbReference>
<feature type="transmembrane region" description="Helical" evidence="2">
    <location>
        <begin position="152"/>
        <end position="178"/>
    </location>
</feature>
<feature type="transmembrane region" description="Helical" evidence="2">
    <location>
        <begin position="41"/>
        <end position="63"/>
    </location>
</feature>
<dbReference type="InterPro" id="IPR001841">
    <property type="entry name" value="Znf_RING"/>
</dbReference>
<evidence type="ECO:0000256" key="1">
    <source>
        <dbReference type="PROSITE-ProRule" id="PRU00175"/>
    </source>
</evidence>
<dbReference type="OrthoDB" id="8062037at2759"/>
<dbReference type="Gene3D" id="3.30.40.10">
    <property type="entry name" value="Zinc/RING finger domain, C3HC4 (zinc finger)"/>
    <property type="match status" value="1"/>
</dbReference>
<dbReference type="EMBL" id="LFYR01000555">
    <property type="protein sequence ID" value="KMZ73652.1"/>
    <property type="molecule type" value="Genomic_DNA"/>
</dbReference>
<name>A0A0K9PZK6_ZOSMR</name>
<keyword evidence="2" id="KW-0812">Transmembrane</keyword>